<name>A0ABU6N431_9BACI</name>
<keyword evidence="1" id="KW-0812">Transmembrane</keyword>
<keyword evidence="1" id="KW-1133">Transmembrane helix</keyword>
<feature type="transmembrane region" description="Helical" evidence="1">
    <location>
        <begin position="95"/>
        <end position="114"/>
    </location>
</feature>
<dbReference type="Proteomes" id="UP001330749">
    <property type="component" value="Unassembled WGS sequence"/>
</dbReference>
<dbReference type="EMBL" id="JARMQG010000002">
    <property type="protein sequence ID" value="MED3560976.1"/>
    <property type="molecule type" value="Genomic_DNA"/>
</dbReference>
<evidence type="ECO:0000313" key="3">
    <source>
        <dbReference type="Proteomes" id="UP001330749"/>
    </source>
</evidence>
<comment type="caution">
    <text evidence="2">The sequence shown here is derived from an EMBL/GenBank/DDBJ whole genome shotgun (WGS) entry which is preliminary data.</text>
</comment>
<evidence type="ECO:0000313" key="2">
    <source>
        <dbReference type="EMBL" id="MED3560976.1"/>
    </source>
</evidence>
<reference evidence="2 3" key="1">
    <citation type="submission" date="2023-03" db="EMBL/GenBank/DDBJ databases">
        <title>Bacillus Genome Sequencing.</title>
        <authorList>
            <person name="Dunlap C."/>
        </authorList>
    </citation>
    <scope>NUCLEOTIDE SEQUENCE [LARGE SCALE GENOMIC DNA]</scope>
    <source>
        <strain evidence="2 3">B-14544</strain>
    </source>
</reference>
<keyword evidence="3" id="KW-1185">Reference proteome</keyword>
<accession>A0ABU6N431</accession>
<feature type="transmembrane region" description="Helical" evidence="1">
    <location>
        <begin position="126"/>
        <end position="146"/>
    </location>
</feature>
<evidence type="ECO:0000256" key="1">
    <source>
        <dbReference type="SAM" id="Phobius"/>
    </source>
</evidence>
<organism evidence="2 3">
    <name type="scientific">Bacillus xiapuensis</name>
    <dbReference type="NCBI Taxonomy" id="2014075"/>
    <lineage>
        <taxon>Bacteria</taxon>
        <taxon>Bacillati</taxon>
        <taxon>Bacillota</taxon>
        <taxon>Bacilli</taxon>
        <taxon>Bacillales</taxon>
        <taxon>Bacillaceae</taxon>
        <taxon>Bacillus</taxon>
    </lineage>
</organism>
<sequence>MMNQQEIYLKKKKSPIDQNERMTAIAGAVLLIFILWELFITASLKGLTTEHIFVGILLSGPLSVKMFSTGYRFFRYYTKSTEFVRKGPPNIVLRLLAPFLVLTTILVFISGYELALGHDDRLFGKIHAISVSLWIPLVAVHAYAYIRKLPALIISDWSRQTNRQLPGRIGRLAINFTGLIAGVLAAIVLLPVYANGWGHIKFHLPGPLTLGIVIAIIAVLVAIPLLRVTNKAKRID</sequence>
<dbReference type="RefSeq" id="WP_327965791.1">
    <property type="nucleotide sequence ID" value="NZ_JARMQG010000002.1"/>
</dbReference>
<gene>
    <name evidence="2" type="ORF">P4447_00175</name>
</gene>
<feature type="transmembrane region" description="Helical" evidence="1">
    <location>
        <begin position="21"/>
        <end position="40"/>
    </location>
</feature>
<feature type="transmembrane region" description="Helical" evidence="1">
    <location>
        <begin position="52"/>
        <end position="74"/>
    </location>
</feature>
<proteinExistence type="predicted"/>
<feature type="transmembrane region" description="Helical" evidence="1">
    <location>
        <begin position="206"/>
        <end position="226"/>
    </location>
</feature>
<protein>
    <submittedName>
        <fullName evidence="2">Uncharacterized protein</fullName>
    </submittedName>
</protein>
<feature type="transmembrane region" description="Helical" evidence="1">
    <location>
        <begin position="172"/>
        <end position="194"/>
    </location>
</feature>
<keyword evidence="1" id="KW-0472">Membrane</keyword>